<gene>
    <name evidence="3" type="ORF">WMY93_000212</name>
</gene>
<feature type="region of interest" description="Disordered" evidence="2">
    <location>
        <begin position="386"/>
        <end position="414"/>
    </location>
</feature>
<comment type="caution">
    <text evidence="3">The sequence shown here is derived from an EMBL/GenBank/DDBJ whole genome shotgun (WGS) entry which is preliminary data.</text>
</comment>
<dbReference type="PANTHER" id="PTHR31935">
    <property type="entry name" value="COILED-COIL DOMAIN-CONTAINING PROTEIN 13"/>
    <property type="match status" value="1"/>
</dbReference>
<dbReference type="GO" id="GO:1905515">
    <property type="term" value="P:non-motile cilium assembly"/>
    <property type="evidence" value="ECO:0007669"/>
    <property type="project" value="TreeGrafter"/>
</dbReference>
<feature type="region of interest" description="Disordered" evidence="2">
    <location>
        <begin position="161"/>
        <end position="181"/>
    </location>
</feature>
<dbReference type="Proteomes" id="UP001460270">
    <property type="component" value="Unassembled WGS sequence"/>
</dbReference>
<reference evidence="4" key="1">
    <citation type="submission" date="2024-04" db="EMBL/GenBank/DDBJ databases">
        <title>Salinicola lusitanus LLJ914,a marine bacterium isolated from the Okinawa Trough.</title>
        <authorList>
            <person name="Li J."/>
        </authorList>
    </citation>
    <scope>NUCLEOTIDE SEQUENCE [LARGE SCALE GENOMIC DNA]</scope>
</reference>
<feature type="compositionally biased region" description="Polar residues" evidence="2">
    <location>
        <begin position="161"/>
        <end position="173"/>
    </location>
</feature>
<dbReference type="GO" id="GO:0031122">
    <property type="term" value="P:cytoplasmic microtubule organization"/>
    <property type="evidence" value="ECO:0007669"/>
    <property type="project" value="TreeGrafter"/>
</dbReference>
<keyword evidence="1" id="KW-0175">Coiled coil</keyword>
<keyword evidence="4" id="KW-1185">Reference proteome</keyword>
<evidence type="ECO:0000313" key="3">
    <source>
        <dbReference type="EMBL" id="KAK7944484.1"/>
    </source>
</evidence>
<dbReference type="InterPro" id="IPR038929">
    <property type="entry name" value="CCDC13"/>
</dbReference>
<feature type="compositionally biased region" description="Polar residues" evidence="2">
    <location>
        <begin position="386"/>
        <end position="398"/>
    </location>
</feature>
<evidence type="ECO:0000313" key="4">
    <source>
        <dbReference type="Proteomes" id="UP001460270"/>
    </source>
</evidence>
<proteinExistence type="predicted"/>
<feature type="coiled-coil region" evidence="1">
    <location>
        <begin position="246"/>
        <end position="273"/>
    </location>
</feature>
<organism evidence="3 4">
    <name type="scientific">Mugilogobius chulae</name>
    <name type="common">yellowstripe goby</name>
    <dbReference type="NCBI Taxonomy" id="88201"/>
    <lineage>
        <taxon>Eukaryota</taxon>
        <taxon>Metazoa</taxon>
        <taxon>Chordata</taxon>
        <taxon>Craniata</taxon>
        <taxon>Vertebrata</taxon>
        <taxon>Euteleostomi</taxon>
        <taxon>Actinopterygii</taxon>
        <taxon>Neopterygii</taxon>
        <taxon>Teleostei</taxon>
        <taxon>Neoteleostei</taxon>
        <taxon>Acanthomorphata</taxon>
        <taxon>Gobiaria</taxon>
        <taxon>Gobiiformes</taxon>
        <taxon>Gobioidei</taxon>
        <taxon>Gobiidae</taxon>
        <taxon>Gobionellinae</taxon>
        <taxon>Mugilogobius</taxon>
    </lineage>
</organism>
<dbReference type="AlphaFoldDB" id="A0AAW0PYP0"/>
<protein>
    <recommendedName>
        <fullName evidence="5">Coiled-coil domain-containing protein 13</fullName>
    </recommendedName>
</protein>
<name>A0AAW0PYP0_9GOBI</name>
<dbReference type="PANTHER" id="PTHR31935:SF1">
    <property type="entry name" value="COILED-COIL DOMAIN-CONTAINING PROTEIN 13"/>
    <property type="match status" value="1"/>
</dbReference>
<accession>A0AAW0PYP0</accession>
<dbReference type="EMBL" id="JBBPFD010000001">
    <property type="protein sequence ID" value="KAK7944484.1"/>
    <property type="molecule type" value="Genomic_DNA"/>
</dbReference>
<feature type="coiled-coil region" evidence="1">
    <location>
        <begin position="318"/>
        <end position="359"/>
    </location>
</feature>
<feature type="region of interest" description="Disordered" evidence="2">
    <location>
        <begin position="437"/>
        <end position="471"/>
    </location>
</feature>
<feature type="compositionally biased region" description="Polar residues" evidence="2">
    <location>
        <begin position="437"/>
        <end position="460"/>
    </location>
</feature>
<evidence type="ECO:0000256" key="2">
    <source>
        <dbReference type="SAM" id="MobiDB-lite"/>
    </source>
</evidence>
<evidence type="ECO:0008006" key="5">
    <source>
        <dbReference type="Google" id="ProtNLM"/>
    </source>
</evidence>
<evidence type="ECO:0000256" key="1">
    <source>
        <dbReference type="SAM" id="Coils"/>
    </source>
</evidence>
<sequence>MDDHSALSELQRQFEILRKQQEKRQLDLKKKEVQDPLGNTEDLELSKQCIPIDTVEERLKNENEILLDQLRILKDENGKLLKLVKEKDFEIKHIQKKREEERLAFTGTSGLAGDVAAAKIVELSKKNRELTAEIEREKIKCKQKSNTIKELEKELQNALINPGNSHTKSQSVMKESEEQENPQVKSLQDKLAAAHLKVSEYRNQVQAVKQELRIAQKVLSSEVGEEVNLQQLLSCPGSFRGRAQQILALQTRVRDLEQQLNHSTQQRRNLSLQSLQSVDEPDSFNSLKRTPPQDRNLNYIRSIEKEKREMFERISADYEALLKDHEDVKKKSEALKARNKSLSSEVKNLKSQISTLLDKGKHDDELVAALLKQQAQMQDVLKRLSVQQGRQNQDADNASSSSSRSPPQPEPHSPALVHKLRQVVAERDAHIEQLKKQLQQRSFHTDEALSSQSSVRSTGLSPEEGDLPKQTVPSISVSKFGHKLVLPAVGSSLEFTGSLASKCPKCSADVSSLVLHSAEYKALCVEKDRLLEMIQILQTR</sequence>
<dbReference type="GO" id="GO:0034451">
    <property type="term" value="C:centriolar satellite"/>
    <property type="evidence" value="ECO:0007669"/>
    <property type="project" value="TreeGrafter"/>
</dbReference>